<sequence>MLEESKIKLQSRLEEEEQAKAALMGRIQSHWRRHSFAEYELAYLPDRKRESITDDAGSIDSEISNDGRSYTANIDDLVRDYKKNRRREARECARDIAKYWTQAGDLFSAAIGLQRLSPIEMLAGEVAFSTSSLKRLSEQAAKSPGDSYLLDKPERAIRRQCTL</sequence>
<dbReference type="AlphaFoldDB" id="A0ABD1FU84"/>
<dbReference type="Proteomes" id="UP001567538">
    <property type="component" value="Unassembled WGS sequence"/>
</dbReference>
<dbReference type="EMBL" id="JBEAFC010000012">
    <property type="protein sequence ID" value="KAL1535232.1"/>
    <property type="molecule type" value="Genomic_DNA"/>
</dbReference>
<accession>A0ABD1FU84</accession>
<evidence type="ECO:0000313" key="1">
    <source>
        <dbReference type="EMBL" id="KAL1535232.1"/>
    </source>
</evidence>
<name>A0ABD1FU84_SALDI</name>
<proteinExistence type="predicted"/>
<organism evidence="1 2">
    <name type="scientific">Salvia divinorum</name>
    <name type="common">Maria pastora</name>
    <name type="synonym">Diviner's sage</name>
    <dbReference type="NCBI Taxonomy" id="28513"/>
    <lineage>
        <taxon>Eukaryota</taxon>
        <taxon>Viridiplantae</taxon>
        <taxon>Streptophyta</taxon>
        <taxon>Embryophyta</taxon>
        <taxon>Tracheophyta</taxon>
        <taxon>Spermatophyta</taxon>
        <taxon>Magnoliopsida</taxon>
        <taxon>eudicotyledons</taxon>
        <taxon>Gunneridae</taxon>
        <taxon>Pentapetalae</taxon>
        <taxon>asterids</taxon>
        <taxon>lamiids</taxon>
        <taxon>Lamiales</taxon>
        <taxon>Lamiaceae</taxon>
        <taxon>Nepetoideae</taxon>
        <taxon>Mentheae</taxon>
        <taxon>Salviinae</taxon>
        <taxon>Salvia</taxon>
        <taxon>Salvia subgen. Calosphace</taxon>
    </lineage>
</organism>
<keyword evidence="2" id="KW-1185">Reference proteome</keyword>
<gene>
    <name evidence="1" type="ORF">AAHA92_31314</name>
</gene>
<evidence type="ECO:0000313" key="2">
    <source>
        <dbReference type="Proteomes" id="UP001567538"/>
    </source>
</evidence>
<protein>
    <submittedName>
        <fullName evidence="1">Kinesin-like protein KIN-7C, mitochondrial</fullName>
    </submittedName>
</protein>
<reference evidence="1 2" key="1">
    <citation type="submission" date="2024-06" db="EMBL/GenBank/DDBJ databases">
        <title>A chromosome level genome sequence of Diviner's sage (Salvia divinorum).</title>
        <authorList>
            <person name="Ford S.A."/>
            <person name="Ro D.-K."/>
            <person name="Ness R.W."/>
            <person name="Phillips M.A."/>
        </authorList>
    </citation>
    <scope>NUCLEOTIDE SEQUENCE [LARGE SCALE GENOMIC DNA]</scope>
    <source>
        <strain evidence="1">SAF-2024a</strain>
        <tissue evidence="1">Leaf</tissue>
    </source>
</reference>
<comment type="caution">
    <text evidence="1">The sequence shown here is derived from an EMBL/GenBank/DDBJ whole genome shotgun (WGS) entry which is preliminary data.</text>
</comment>